<sequence>MAEEENQILDRAGQKAEFETSCFCHCLDFPKGGYFQAQFIHSLLLRQICIPGCSEDELRFGLGKTKVKFGKREFYLCTGLKFGRLSDIASREYEVAPGGIHARYF</sequence>
<dbReference type="PANTHER" id="PTHR48449:SF1">
    <property type="entry name" value="DUF1985 DOMAIN-CONTAINING PROTEIN"/>
    <property type="match status" value="1"/>
</dbReference>
<name>A0AAE0AW86_9ROSI</name>
<dbReference type="EMBL" id="JANJYJ010000002">
    <property type="protein sequence ID" value="KAK3225461.1"/>
    <property type="molecule type" value="Genomic_DNA"/>
</dbReference>
<dbReference type="Proteomes" id="UP001281410">
    <property type="component" value="Unassembled WGS sequence"/>
</dbReference>
<dbReference type="PANTHER" id="PTHR48449">
    <property type="entry name" value="DUF1985 DOMAIN-CONTAINING PROTEIN"/>
    <property type="match status" value="1"/>
</dbReference>
<evidence type="ECO:0000313" key="1">
    <source>
        <dbReference type="EMBL" id="KAK3225461.1"/>
    </source>
</evidence>
<keyword evidence="2" id="KW-1185">Reference proteome</keyword>
<comment type="caution">
    <text evidence="1">The sequence shown here is derived from an EMBL/GenBank/DDBJ whole genome shotgun (WGS) entry which is preliminary data.</text>
</comment>
<organism evidence="1 2">
    <name type="scientific">Dipteronia sinensis</name>
    <dbReference type="NCBI Taxonomy" id="43782"/>
    <lineage>
        <taxon>Eukaryota</taxon>
        <taxon>Viridiplantae</taxon>
        <taxon>Streptophyta</taxon>
        <taxon>Embryophyta</taxon>
        <taxon>Tracheophyta</taxon>
        <taxon>Spermatophyta</taxon>
        <taxon>Magnoliopsida</taxon>
        <taxon>eudicotyledons</taxon>
        <taxon>Gunneridae</taxon>
        <taxon>Pentapetalae</taxon>
        <taxon>rosids</taxon>
        <taxon>malvids</taxon>
        <taxon>Sapindales</taxon>
        <taxon>Sapindaceae</taxon>
        <taxon>Hippocastanoideae</taxon>
        <taxon>Acereae</taxon>
        <taxon>Dipteronia</taxon>
    </lineage>
</organism>
<dbReference type="AlphaFoldDB" id="A0AAE0AW86"/>
<protein>
    <submittedName>
        <fullName evidence="1">Uncharacterized protein</fullName>
    </submittedName>
</protein>
<evidence type="ECO:0000313" key="2">
    <source>
        <dbReference type="Proteomes" id="UP001281410"/>
    </source>
</evidence>
<gene>
    <name evidence="1" type="ORF">Dsin_005323</name>
</gene>
<accession>A0AAE0AW86</accession>
<proteinExistence type="predicted"/>
<reference evidence="1" key="1">
    <citation type="journal article" date="2023" name="Plant J.">
        <title>Genome sequences and population genomics provide insights into the demographic history, inbreeding, and mutation load of two 'living fossil' tree species of Dipteronia.</title>
        <authorList>
            <person name="Feng Y."/>
            <person name="Comes H.P."/>
            <person name="Chen J."/>
            <person name="Zhu S."/>
            <person name="Lu R."/>
            <person name="Zhang X."/>
            <person name="Li P."/>
            <person name="Qiu J."/>
            <person name="Olsen K.M."/>
            <person name="Qiu Y."/>
        </authorList>
    </citation>
    <scope>NUCLEOTIDE SEQUENCE</scope>
    <source>
        <strain evidence="1">NBL</strain>
    </source>
</reference>